<organism evidence="2 3">
    <name type="scientific">Pseudomonas fulva</name>
    <dbReference type="NCBI Taxonomy" id="47880"/>
    <lineage>
        <taxon>Bacteria</taxon>
        <taxon>Pseudomonadati</taxon>
        <taxon>Pseudomonadota</taxon>
        <taxon>Gammaproteobacteria</taxon>
        <taxon>Pseudomonadales</taxon>
        <taxon>Pseudomonadaceae</taxon>
        <taxon>Pseudomonas</taxon>
    </lineage>
</organism>
<feature type="signal peptide" evidence="1">
    <location>
        <begin position="1"/>
        <end position="23"/>
    </location>
</feature>
<gene>
    <name evidence="2" type="ORF">IZU98_12875</name>
</gene>
<dbReference type="RefSeq" id="WP_088523184.1">
    <property type="nucleotide sequence ID" value="NZ_BQHM01000003.1"/>
</dbReference>
<accession>A0A7S9L4C4</accession>
<evidence type="ECO:0000313" key="2">
    <source>
        <dbReference type="EMBL" id="QPH47318.1"/>
    </source>
</evidence>
<sequence>MNSKTASAALILLIGSIVSPAWASTAQAINSVKQGKAVWEFYESAVADPAQITLLSIDIEATFQDDPNNYKDLNNTFAENMGWFKKGTRGSDLLVLRSEPSSHSEHGRYSITFKDLSAKECRFLASYPSFKDRFDHLEVNQTKTAAASSCKSKLFGSDDNAIKFVSR</sequence>
<reference evidence="2 3" key="1">
    <citation type="submission" date="2020-11" db="EMBL/GenBank/DDBJ databases">
        <title>Pseudomonas fulva producing VIM-24.</title>
        <authorList>
            <person name="Liu S."/>
        </authorList>
    </citation>
    <scope>NUCLEOTIDE SEQUENCE [LARGE SCALE GENOMIC DNA]</scope>
    <source>
        <strain evidence="2 3">ZDHY414</strain>
    </source>
</reference>
<protein>
    <submittedName>
        <fullName evidence="2">Uncharacterized protein</fullName>
    </submittedName>
</protein>
<dbReference type="GeneID" id="93442577"/>
<evidence type="ECO:0000256" key="1">
    <source>
        <dbReference type="SAM" id="SignalP"/>
    </source>
</evidence>
<dbReference type="Proteomes" id="UP000594430">
    <property type="component" value="Chromosome"/>
</dbReference>
<name>A0A7S9L4C4_9PSED</name>
<dbReference type="EMBL" id="CP064946">
    <property type="protein sequence ID" value="QPH47318.1"/>
    <property type="molecule type" value="Genomic_DNA"/>
</dbReference>
<proteinExistence type="predicted"/>
<feature type="chain" id="PRO_5030885870" evidence="1">
    <location>
        <begin position="24"/>
        <end position="167"/>
    </location>
</feature>
<evidence type="ECO:0000313" key="3">
    <source>
        <dbReference type="Proteomes" id="UP000594430"/>
    </source>
</evidence>
<dbReference type="AlphaFoldDB" id="A0A7S9L4C4"/>
<keyword evidence="1" id="KW-0732">Signal</keyword>